<proteinExistence type="predicted"/>
<dbReference type="AlphaFoldDB" id="A0A1H1XGC3"/>
<evidence type="ECO:0000313" key="1">
    <source>
        <dbReference type="EMBL" id="SDT08230.1"/>
    </source>
</evidence>
<organism evidence="1 2">
    <name type="scientific">Bradyrhizobium canariense</name>
    <dbReference type="NCBI Taxonomy" id="255045"/>
    <lineage>
        <taxon>Bacteria</taxon>
        <taxon>Pseudomonadati</taxon>
        <taxon>Pseudomonadota</taxon>
        <taxon>Alphaproteobacteria</taxon>
        <taxon>Hyphomicrobiales</taxon>
        <taxon>Nitrobacteraceae</taxon>
        <taxon>Bradyrhizobium</taxon>
    </lineage>
</organism>
<protein>
    <submittedName>
        <fullName evidence="1">Uncharacterized protein</fullName>
    </submittedName>
</protein>
<reference evidence="2" key="1">
    <citation type="submission" date="2016-10" db="EMBL/GenBank/DDBJ databases">
        <authorList>
            <person name="Varghese N."/>
            <person name="Submissions S."/>
        </authorList>
    </citation>
    <scope>NUCLEOTIDE SEQUENCE [LARGE SCALE GENOMIC DNA]</scope>
    <source>
        <strain evidence="2">GAS369</strain>
    </source>
</reference>
<accession>A0A1H1XGC3</accession>
<gene>
    <name evidence="1" type="ORF">SAMN05444158_4312</name>
</gene>
<dbReference type="Proteomes" id="UP000243904">
    <property type="component" value="Chromosome I"/>
</dbReference>
<dbReference type="RefSeq" id="WP_146688715.1">
    <property type="nucleotide sequence ID" value="NZ_LT629750.1"/>
</dbReference>
<evidence type="ECO:0000313" key="2">
    <source>
        <dbReference type="Proteomes" id="UP000243904"/>
    </source>
</evidence>
<sequence>MTGPSPEALARLQLEAARQEAREHQRRLMQGLGNPIISFENHGYRVVCVGKEVRWSKAWRTFPDFLFDYIKVKFTPEWGNAELAKPEAERHPLLKWYYKVCMLQQTLPKGPDGIHSAEMTGAVRAYLGLAYDLYLSAHNAELPKLLLKRLRNPQTFEGAIYEARVIGSLARAGFHIELEDETDSDRSHCELTATHKDTGRKFSVEAKAVTSVSSRSGASAEPPRIRNQLYKALCKQADHERMIFIELNRAASGAAGEVPDWMQHIDAELEQAEKELTIDGQPAPPAYVMVTNLGAVHALDSTVFTDIGLACGFKIPDFASRTSARSILELVDAREKHLELHWLRKALHRQQTVPSTFDDRLSEESRNKALPRLLIGSTYLIPLADGRDAPAVLTDAVVLEPEQSAYGTYRCADGTHVICKTPLSDAEMAAYKGSPQTFFGIIKDVSREIKEPLDAFDFFWESHSDTPKEKLIEFTSNWPDAAALHQLDQHRLAQVYCARYAENLWAARVRDKNASGGRSTPPSPQC</sequence>
<dbReference type="EMBL" id="LT629750">
    <property type="protein sequence ID" value="SDT08230.1"/>
    <property type="molecule type" value="Genomic_DNA"/>
</dbReference>
<name>A0A1H1XGC3_9BRAD</name>
<keyword evidence="2" id="KW-1185">Reference proteome</keyword>